<proteinExistence type="predicted"/>
<feature type="transmembrane region" description="Helical" evidence="5">
    <location>
        <begin position="275"/>
        <end position="294"/>
    </location>
</feature>
<dbReference type="Gene3D" id="1.20.1070.10">
    <property type="entry name" value="Rhodopsin 7-helix transmembrane proteins"/>
    <property type="match status" value="1"/>
</dbReference>
<evidence type="ECO:0000256" key="3">
    <source>
        <dbReference type="ARBA" id="ARBA00022989"/>
    </source>
</evidence>
<keyword evidence="3 5" id="KW-1133">Transmembrane helix</keyword>
<evidence type="ECO:0008006" key="8">
    <source>
        <dbReference type="Google" id="ProtNLM"/>
    </source>
</evidence>
<dbReference type="GO" id="GO:0004930">
    <property type="term" value="F:G protein-coupled receptor activity"/>
    <property type="evidence" value="ECO:0007669"/>
    <property type="project" value="InterPro"/>
</dbReference>
<evidence type="ECO:0000313" key="6">
    <source>
        <dbReference type="EMBL" id="CAK1602875.1"/>
    </source>
</evidence>
<sequence length="320" mass="38055">MYGKSIDTGDCVWNGAFDAEAKTTLIKVWVITGRIAFFMIIWLNLNLWCTTLRYDLKYRNLAAFTTILNIRRCYYYILYFLQHMEYDWFLDIHNCNTYGFLDTFLGVYEVESLTHVCIERYVVAKYVANGWPVKKWHYIFYQCLCLFFSLLYSLSPMFGIGSYVKDFSCLTCSYNMILPQTWEKYAIITLFLLRSVKPFFFMMIMRVWTQQMETKYDEKKLPWKEIRFAHIVDAVTNASIVCWLPITLIRGVIIITVNFLEVEVNLEPFVSLLQWAIWIEWFTPGVITVTLLYVDHLLRAKMFGNNKTEDEIVEVFEKES</sequence>
<dbReference type="Proteomes" id="UP001314205">
    <property type="component" value="Unassembled WGS sequence"/>
</dbReference>
<feature type="transmembrane region" description="Helical" evidence="5">
    <location>
        <begin position="228"/>
        <end position="255"/>
    </location>
</feature>
<keyword evidence="7" id="KW-1185">Reference proteome</keyword>
<dbReference type="EMBL" id="CAVLGL010000148">
    <property type="protein sequence ID" value="CAK1602875.1"/>
    <property type="molecule type" value="Genomic_DNA"/>
</dbReference>
<evidence type="ECO:0000256" key="1">
    <source>
        <dbReference type="ARBA" id="ARBA00004370"/>
    </source>
</evidence>
<reference evidence="6 7" key="1">
    <citation type="submission" date="2023-11" db="EMBL/GenBank/DDBJ databases">
        <authorList>
            <person name="Hedman E."/>
            <person name="Englund M."/>
            <person name="Stromberg M."/>
            <person name="Nyberg Akerstrom W."/>
            <person name="Nylinder S."/>
            <person name="Jareborg N."/>
            <person name="Kallberg Y."/>
            <person name="Kronander E."/>
        </authorList>
    </citation>
    <scope>NUCLEOTIDE SEQUENCE [LARGE SCALE GENOMIC DNA]</scope>
</reference>
<dbReference type="GO" id="GO:0016020">
    <property type="term" value="C:membrane"/>
    <property type="evidence" value="ECO:0007669"/>
    <property type="project" value="UniProtKB-SubCell"/>
</dbReference>
<evidence type="ECO:0000256" key="5">
    <source>
        <dbReference type="SAM" id="Phobius"/>
    </source>
</evidence>
<keyword evidence="4 5" id="KW-0472">Membrane</keyword>
<comment type="caution">
    <text evidence="6">The sequence shown here is derived from an EMBL/GenBank/DDBJ whole genome shotgun (WGS) entry which is preliminary data.</text>
</comment>
<evidence type="ECO:0000256" key="4">
    <source>
        <dbReference type="ARBA" id="ARBA00023136"/>
    </source>
</evidence>
<accession>A0AAV1M6U3</accession>
<feature type="transmembrane region" description="Helical" evidence="5">
    <location>
        <begin position="138"/>
        <end position="158"/>
    </location>
</feature>
<evidence type="ECO:0000256" key="2">
    <source>
        <dbReference type="ARBA" id="ARBA00022692"/>
    </source>
</evidence>
<evidence type="ECO:0000313" key="7">
    <source>
        <dbReference type="Proteomes" id="UP001314205"/>
    </source>
</evidence>
<protein>
    <recommendedName>
        <fullName evidence="8">G-protein coupled receptors family 1 profile domain-containing protein</fullName>
    </recommendedName>
</protein>
<dbReference type="AlphaFoldDB" id="A0AAV1M6U3"/>
<feature type="transmembrane region" description="Helical" evidence="5">
    <location>
        <begin position="185"/>
        <end position="208"/>
    </location>
</feature>
<name>A0AAV1M6U3_9NEOP</name>
<feature type="transmembrane region" description="Helical" evidence="5">
    <location>
        <begin position="28"/>
        <end position="49"/>
    </location>
</feature>
<comment type="subcellular location">
    <subcellularLocation>
        <location evidence="1">Membrane</location>
    </subcellularLocation>
</comment>
<keyword evidence="2 5" id="KW-0812">Transmembrane</keyword>
<organism evidence="6 7">
    <name type="scientific">Parnassius mnemosyne</name>
    <name type="common">clouded apollo</name>
    <dbReference type="NCBI Taxonomy" id="213953"/>
    <lineage>
        <taxon>Eukaryota</taxon>
        <taxon>Metazoa</taxon>
        <taxon>Ecdysozoa</taxon>
        <taxon>Arthropoda</taxon>
        <taxon>Hexapoda</taxon>
        <taxon>Insecta</taxon>
        <taxon>Pterygota</taxon>
        <taxon>Neoptera</taxon>
        <taxon>Endopterygota</taxon>
        <taxon>Lepidoptera</taxon>
        <taxon>Glossata</taxon>
        <taxon>Ditrysia</taxon>
        <taxon>Papilionoidea</taxon>
        <taxon>Papilionidae</taxon>
        <taxon>Parnassiinae</taxon>
        <taxon>Parnassini</taxon>
        <taxon>Parnassius</taxon>
        <taxon>Driopa</taxon>
    </lineage>
</organism>
<dbReference type="InterPro" id="IPR000276">
    <property type="entry name" value="GPCR_Rhodpsn"/>
</dbReference>
<dbReference type="Pfam" id="PF00001">
    <property type="entry name" value="7tm_1"/>
    <property type="match status" value="1"/>
</dbReference>
<dbReference type="SUPFAM" id="SSF81321">
    <property type="entry name" value="Family A G protein-coupled receptor-like"/>
    <property type="match status" value="1"/>
</dbReference>
<gene>
    <name evidence="6" type="ORF">PARMNEM_LOCUS21310</name>
</gene>